<gene>
    <name evidence="1" type="ORF">ZEAMMB73_Zm00001d009650</name>
</gene>
<evidence type="ECO:0000313" key="1">
    <source>
        <dbReference type="EMBL" id="AQK92344.1"/>
    </source>
</evidence>
<sequence length="192" mass="20405">MVGLGARLTGTLYGHRRDHVHLAFQVDTRVCPVLLLELAAPTAALVREMVSGLVHIVLECEHARGPPSAAGSGRRLVETVWRAYYNGRGCGGVLMLAFVSVPHSYFALGPPLGTSAVRHRGLGRASRAGARVHGADVIPVASCGGGAGNVMYMCVRLEHIVGSRDSEAFYDMMSPDSGGRAEPELSVYLLRV</sequence>
<dbReference type="STRING" id="4577.A0A1D6FKW9"/>
<dbReference type="ExpressionAtlas" id="A0A1D6FKW9">
    <property type="expression patterns" value="baseline and differential"/>
</dbReference>
<dbReference type="Pfam" id="PF04759">
    <property type="entry name" value="DUF617"/>
    <property type="match status" value="2"/>
</dbReference>
<dbReference type="InterPro" id="IPR006460">
    <property type="entry name" value="MIZ1-like_pln"/>
</dbReference>
<dbReference type="AlphaFoldDB" id="A0A1D6FKW9"/>
<dbReference type="PANTHER" id="PTHR31696">
    <property type="entry name" value="PROTEIN MIZU-KUSSEI 1"/>
    <property type="match status" value="1"/>
</dbReference>
<organism evidence="1">
    <name type="scientific">Zea mays</name>
    <name type="common">Maize</name>
    <dbReference type="NCBI Taxonomy" id="4577"/>
    <lineage>
        <taxon>Eukaryota</taxon>
        <taxon>Viridiplantae</taxon>
        <taxon>Streptophyta</taxon>
        <taxon>Embryophyta</taxon>
        <taxon>Tracheophyta</taxon>
        <taxon>Spermatophyta</taxon>
        <taxon>Magnoliopsida</taxon>
        <taxon>Liliopsida</taxon>
        <taxon>Poales</taxon>
        <taxon>Poaceae</taxon>
        <taxon>PACMAD clade</taxon>
        <taxon>Panicoideae</taxon>
        <taxon>Andropogonodae</taxon>
        <taxon>Andropogoneae</taxon>
        <taxon>Tripsacinae</taxon>
        <taxon>Zea</taxon>
    </lineage>
</organism>
<reference evidence="1" key="1">
    <citation type="submission" date="2015-12" db="EMBL/GenBank/DDBJ databases">
        <title>Update maize B73 reference genome by single molecule sequencing technologies.</title>
        <authorList>
            <consortium name="Maize Genome Sequencing Project"/>
            <person name="Ware D."/>
        </authorList>
    </citation>
    <scope>NUCLEOTIDE SEQUENCE</scope>
    <source>
        <tissue evidence="1">Seedling</tissue>
    </source>
</reference>
<name>A0A1D6FKW9_MAIZE</name>
<dbReference type="InParanoid" id="A0A1D6FKW9"/>
<dbReference type="PANTHER" id="PTHR31696:SF57">
    <property type="entry name" value="OS05G0577100 PROTEIN"/>
    <property type="match status" value="1"/>
</dbReference>
<protein>
    <submittedName>
        <fullName evidence="1">Protein MIZU-KUSSEI 1</fullName>
    </submittedName>
</protein>
<dbReference type="GO" id="GO:0010274">
    <property type="term" value="P:hydrotropism"/>
    <property type="evidence" value="ECO:0007669"/>
    <property type="project" value="InterPro"/>
</dbReference>
<dbReference type="PaxDb" id="4577-AC203227.3_FGP001"/>
<accession>A0A1D6FKW9</accession>
<proteinExistence type="predicted"/>
<dbReference type="EMBL" id="CM000784">
    <property type="protein sequence ID" value="AQK92344.1"/>
    <property type="molecule type" value="Genomic_DNA"/>
</dbReference>